<feature type="compositionally biased region" description="Polar residues" evidence="6">
    <location>
        <begin position="792"/>
        <end position="801"/>
    </location>
</feature>
<dbReference type="VEuPathDB" id="FungiDB:ASPZODRAFT_91125"/>
<accession>A0A1L9SP62</accession>
<dbReference type="GO" id="GO:0051011">
    <property type="term" value="F:microtubule minus-end binding"/>
    <property type="evidence" value="ECO:0007669"/>
    <property type="project" value="TreeGrafter"/>
</dbReference>
<keyword evidence="3 5" id="KW-0493">Microtubule</keyword>
<feature type="domain" description="Gamma-Tubulin ring complex non-core subunit mod21 N-terminal" evidence="8">
    <location>
        <begin position="66"/>
        <end position="157"/>
    </location>
</feature>
<dbReference type="Gene3D" id="1.20.120.1900">
    <property type="entry name" value="Gamma-tubulin complex, C-terminal domain"/>
    <property type="match status" value="1"/>
</dbReference>
<feature type="region of interest" description="Disordered" evidence="6">
    <location>
        <begin position="792"/>
        <end position="844"/>
    </location>
</feature>
<dbReference type="GeneID" id="34616879"/>
<reference evidence="11" key="1">
    <citation type="journal article" date="2017" name="Genome Biol.">
        <title>Comparative genomics reveals high biological diversity and specific adaptations in the industrially and medically important fungal genus Aspergillus.</title>
        <authorList>
            <person name="de Vries R.P."/>
            <person name="Riley R."/>
            <person name="Wiebenga A."/>
            <person name="Aguilar-Osorio G."/>
            <person name="Amillis S."/>
            <person name="Uchima C.A."/>
            <person name="Anderluh G."/>
            <person name="Asadollahi M."/>
            <person name="Askin M."/>
            <person name="Barry K."/>
            <person name="Battaglia E."/>
            <person name="Bayram O."/>
            <person name="Benocci T."/>
            <person name="Braus-Stromeyer S.A."/>
            <person name="Caldana C."/>
            <person name="Canovas D."/>
            <person name="Cerqueira G.C."/>
            <person name="Chen F."/>
            <person name="Chen W."/>
            <person name="Choi C."/>
            <person name="Clum A."/>
            <person name="Dos Santos R.A."/>
            <person name="Damasio A.R."/>
            <person name="Diallinas G."/>
            <person name="Emri T."/>
            <person name="Fekete E."/>
            <person name="Flipphi M."/>
            <person name="Freyberg S."/>
            <person name="Gallo A."/>
            <person name="Gournas C."/>
            <person name="Habgood R."/>
            <person name="Hainaut M."/>
            <person name="Harispe M.L."/>
            <person name="Henrissat B."/>
            <person name="Hilden K.S."/>
            <person name="Hope R."/>
            <person name="Hossain A."/>
            <person name="Karabika E."/>
            <person name="Karaffa L."/>
            <person name="Karanyi Z."/>
            <person name="Krasevec N."/>
            <person name="Kuo A."/>
            <person name="Kusch H."/>
            <person name="LaButti K."/>
            <person name="Lagendijk E.L."/>
            <person name="Lapidus A."/>
            <person name="Levasseur A."/>
            <person name="Lindquist E."/>
            <person name="Lipzen A."/>
            <person name="Logrieco A.F."/>
            <person name="MacCabe A."/>
            <person name="Maekelae M.R."/>
            <person name="Malavazi I."/>
            <person name="Melin P."/>
            <person name="Meyer V."/>
            <person name="Mielnichuk N."/>
            <person name="Miskei M."/>
            <person name="Molnar A.P."/>
            <person name="Mule G."/>
            <person name="Ngan C.Y."/>
            <person name="Orejas M."/>
            <person name="Orosz E."/>
            <person name="Ouedraogo J.P."/>
            <person name="Overkamp K.M."/>
            <person name="Park H.-S."/>
            <person name="Perrone G."/>
            <person name="Piumi F."/>
            <person name="Punt P.J."/>
            <person name="Ram A.F."/>
            <person name="Ramon A."/>
            <person name="Rauscher S."/>
            <person name="Record E."/>
            <person name="Riano-Pachon D.M."/>
            <person name="Robert V."/>
            <person name="Roehrig J."/>
            <person name="Ruller R."/>
            <person name="Salamov A."/>
            <person name="Salih N.S."/>
            <person name="Samson R.A."/>
            <person name="Sandor E."/>
            <person name="Sanguinetti M."/>
            <person name="Schuetze T."/>
            <person name="Sepcic K."/>
            <person name="Shelest E."/>
            <person name="Sherlock G."/>
            <person name="Sophianopoulou V."/>
            <person name="Squina F.M."/>
            <person name="Sun H."/>
            <person name="Susca A."/>
            <person name="Todd R.B."/>
            <person name="Tsang A."/>
            <person name="Unkles S.E."/>
            <person name="van de Wiele N."/>
            <person name="van Rossen-Uffink D."/>
            <person name="Oliveira J.V."/>
            <person name="Vesth T.C."/>
            <person name="Visser J."/>
            <person name="Yu J.-H."/>
            <person name="Zhou M."/>
            <person name="Andersen M.R."/>
            <person name="Archer D.B."/>
            <person name="Baker S.E."/>
            <person name="Benoit I."/>
            <person name="Brakhage A.A."/>
            <person name="Braus G.H."/>
            <person name="Fischer R."/>
            <person name="Frisvad J.C."/>
            <person name="Goldman G.H."/>
            <person name="Houbraken J."/>
            <person name="Oakley B."/>
            <person name="Pocsi I."/>
            <person name="Scazzocchio C."/>
            <person name="Seiboth B."/>
            <person name="vanKuyk P.A."/>
            <person name="Wortman J."/>
            <person name="Dyer P.S."/>
            <person name="Grigoriev I.V."/>
        </authorList>
    </citation>
    <scope>NUCLEOTIDE SEQUENCE [LARGE SCALE GENOMIC DNA]</scope>
    <source>
        <strain evidence="11">CBS 506.65</strain>
    </source>
</reference>
<evidence type="ECO:0000256" key="4">
    <source>
        <dbReference type="ARBA" id="ARBA00023212"/>
    </source>
</evidence>
<dbReference type="InterPro" id="IPR032797">
    <property type="entry name" value="Mod21_N"/>
</dbReference>
<evidence type="ECO:0000313" key="10">
    <source>
        <dbReference type="EMBL" id="OJJ48988.1"/>
    </source>
</evidence>
<dbReference type="InterPro" id="IPR040457">
    <property type="entry name" value="GCP_C"/>
</dbReference>
<dbReference type="GO" id="GO:0031122">
    <property type="term" value="P:cytoplasmic microtubule organization"/>
    <property type="evidence" value="ECO:0007669"/>
    <property type="project" value="TreeGrafter"/>
</dbReference>
<proteinExistence type="inferred from homology"/>
<dbReference type="RefSeq" id="XP_022583498.1">
    <property type="nucleotide sequence ID" value="XM_022730415.1"/>
</dbReference>
<keyword evidence="4 5" id="KW-0206">Cytoskeleton</keyword>
<feature type="domain" description="Gamma tubulin complex component C-terminal" evidence="7">
    <location>
        <begin position="619"/>
        <end position="898"/>
    </location>
</feature>
<evidence type="ECO:0000256" key="1">
    <source>
        <dbReference type="ARBA" id="ARBA00010337"/>
    </source>
</evidence>
<evidence type="ECO:0000259" key="9">
    <source>
        <dbReference type="Pfam" id="PF17681"/>
    </source>
</evidence>
<dbReference type="Pfam" id="PF14609">
    <property type="entry name" value="GCP5-Mod21_N"/>
    <property type="match status" value="1"/>
</dbReference>
<dbReference type="InterPro" id="IPR059169">
    <property type="entry name" value="GCP5_N_ext"/>
</dbReference>
<evidence type="ECO:0000313" key="11">
    <source>
        <dbReference type="Proteomes" id="UP000184188"/>
    </source>
</evidence>
<evidence type="ECO:0000259" key="8">
    <source>
        <dbReference type="Pfam" id="PF14609"/>
    </source>
</evidence>
<keyword evidence="11" id="KW-1185">Reference proteome</keyword>
<sequence length="905" mass="102760">MALAASTSTLTDQLIAAVTKNPDQSALRFRSLKRRVEEALRAKTHGRTDQFAVARQLEGLREKFQILDRDDLADALGQRLDALEEHRRSWTPEILSLLLLLSDRPAQLSKNIGVESGLKSARSKPALTWSDLDAEGTAYCDDEIWENVDFAADSSDDDFSTVSSDVSIPKILPERFTVPEEDYVIPEEVFAGGEDEDLLASIKDAQFWAVENRSAVSHQADDYSRRITELQMIREIVFMLQGLPTSIFWRLDEGVEVDRRYALMNASKSATSSLLKSFGWIGARVDRLRRFIKVPQSVPCIQTFHRGVEDCLGGFDSFLSSIHERYLRQTMVTPVSLLQLLEDVRNESRLLLLLAELVSELEEKAYAEPVKCLDKLYDLVCIKQATCDDDEFRFLGKLFFACFETYIRPIRLWMETGQLDSVEGTFFIQEGDKNDDLHTLWHDWYTMDESSRLLNIPRFIQPVAPKIFTAGKSLVFLRHLNIHPENLGQLGKASLTFQDVYPEDASSLAAFCLPFSELLESAFEKLVDANSSITTRILREELEKCDLWISLQALELIYLGKDMSVSSTIDHKIFDLIDRGRGAWNDRFLLTELAQTAFSVIPFIDTSQLIARSSKGSHRDLDKSYRSVEILQALSFDYVLPWPVANIVTKDATAVYQRVGTFLMQIRRAKYTITKQRLRGDHNTTGTEPQSGVEDRDDALGYALRHNLLWFINVLYSYMADLVISSTMDAMLKALAAATDVDTMIAEYGVYMHSLEDQCLLSKDLTPIYRAIINLLDLCIYFADVQATQHGENQYDQSTPATRHRHRRSLGRSTNNTYAGGDENGAGEDDTDSSESGSDLDEGNTTMVSFIESPYLHRLKDLKRQFDQLLAFIVAGLKGVGRVEGQYSWEMLAERLEWRKESRMR</sequence>
<dbReference type="GO" id="GO:0051321">
    <property type="term" value="P:meiotic cell cycle"/>
    <property type="evidence" value="ECO:0007669"/>
    <property type="project" value="TreeGrafter"/>
</dbReference>
<evidence type="ECO:0000256" key="6">
    <source>
        <dbReference type="SAM" id="MobiDB-lite"/>
    </source>
</evidence>
<dbReference type="GO" id="GO:0007020">
    <property type="term" value="P:microtubule nucleation"/>
    <property type="evidence" value="ECO:0007669"/>
    <property type="project" value="InterPro"/>
</dbReference>
<evidence type="ECO:0000256" key="3">
    <source>
        <dbReference type="ARBA" id="ARBA00022701"/>
    </source>
</evidence>
<name>A0A1L9SP62_9EURO</name>
<dbReference type="GO" id="GO:0000930">
    <property type="term" value="C:gamma-tubulin complex"/>
    <property type="evidence" value="ECO:0007669"/>
    <property type="project" value="TreeGrafter"/>
</dbReference>
<comment type="subcellular location">
    <subcellularLocation>
        <location evidence="5">Cytoplasm</location>
        <location evidence="5">Cytoskeleton</location>
        <location evidence="5">Microtubule organizing center</location>
    </subcellularLocation>
</comment>
<gene>
    <name evidence="10" type="ORF">ASPZODRAFT_91125</name>
</gene>
<keyword evidence="2 5" id="KW-0963">Cytoplasm</keyword>
<dbReference type="InterPro" id="IPR042241">
    <property type="entry name" value="GCP_C_sf"/>
</dbReference>
<dbReference type="EMBL" id="KV878338">
    <property type="protein sequence ID" value="OJJ48988.1"/>
    <property type="molecule type" value="Genomic_DNA"/>
</dbReference>
<dbReference type="GO" id="GO:0043015">
    <property type="term" value="F:gamma-tubulin binding"/>
    <property type="evidence" value="ECO:0007669"/>
    <property type="project" value="InterPro"/>
</dbReference>
<organism evidence="10 11">
    <name type="scientific">Penicilliopsis zonata CBS 506.65</name>
    <dbReference type="NCBI Taxonomy" id="1073090"/>
    <lineage>
        <taxon>Eukaryota</taxon>
        <taxon>Fungi</taxon>
        <taxon>Dikarya</taxon>
        <taxon>Ascomycota</taxon>
        <taxon>Pezizomycotina</taxon>
        <taxon>Eurotiomycetes</taxon>
        <taxon>Eurotiomycetidae</taxon>
        <taxon>Eurotiales</taxon>
        <taxon>Aspergillaceae</taxon>
        <taxon>Penicilliopsis</taxon>
    </lineage>
</organism>
<evidence type="ECO:0000259" key="7">
    <source>
        <dbReference type="Pfam" id="PF04130"/>
    </source>
</evidence>
<dbReference type="STRING" id="1073090.A0A1L9SP62"/>
<dbReference type="OrthoDB" id="66546at2759"/>
<dbReference type="GO" id="GO:0000922">
    <property type="term" value="C:spindle pole"/>
    <property type="evidence" value="ECO:0007669"/>
    <property type="project" value="InterPro"/>
</dbReference>
<dbReference type="CDD" id="cd22572">
    <property type="entry name" value="GCP5_NTD"/>
    <property type="match status" value="1"/>
</dbReference>
<dbReference type="GO" id="GO:0051225">
    <property type="term" value="P:spindle assembly"/>
    <property type="evidence" value="ECO:0007669"/>
    <property type="project" value="TreeGrafter"/>
</dbReference>
<evidence type="ECO:0000256" key="5">
    <source>
        <dbReference type="RuleBase" id="RU363050"/>
    </source>
</evidence>
<feature type="compositionally biased region" description="Acidic residues" evidence="6">
    <location>
        <begin position="825"/>
        <end position="842"/>
    </location>
</feature>
<dbReference type="GO" id="GO:0000278">
    <property type="term" value="P:mitotic cell cycle"/>
    <property type="evidence" value="ECO:0007669"/>
    <property type="project" value="TreeGrafter"/>
</dbReference>
<dbReference type="PANTHER" id="PTHR19302">
    <property type="entry name" value="GAMMA TUBULIN COMPLEX PROTEIN"/>
    <property type="match status" value="1"/>
</dbReference>
<comment type="similarity">
    <text evidence="1 5">Belongs to the TUBGCP family.</text>
</comment>
<dbReference type="InterPro" id="IPR007259">
    <property type="entry name" value="GCP"/>
</dbReference>
<feature type="domain" description="Gamma tubulin complex component protein N-terminal" evidence="9">
    <location>
        <begin position="233"/>
        <end position="536"/>
    </location>
</feature>
<dbReference type="Pfam" id="PF17681">
    <property type="entry name" value="GCP_N_terminal"/>
    <property type="match status" value="1"/>
</dbReference>
<dbReference type="GO" id="GO:0005874">
    <property type="term" value="C:microtubule"/>
    <property type="evidence" value="ECO:0007669"/>
    <property type="project" value="UniProtKB-KW"/>
</dbReference>
<dbReference type="Pfam" id="PF04130">
    <property type="entry name" value="GCP_C_terminal"/>
    <property type="match status" value="1"/>
</dbReference>
<evidence type="ECO:0000256" key="2">
    <source>
        <dbReference type="ARBA" id="ARBA00022490"/>
    </source>
</evidence>
<dbReference type="PANTHER" id="PTHR19302:SF33">
    <property type="entry name" value="GAMMA-TUBULIN COMPLEX COMPONENT 5"/>
    <property type="match status" value="1"/>
</dbReference>
<dbReference type="AlphaFoldDB" id="A0A1L9SP62"/>
<dbReference type="Proteomes" id="UP000184188">
    <property type="component" value="Unassembled WGS sequence"/>
</dbReference>
<dbReference type="InterPro" id="IPR041470">
    <property type="entry name" value="GCP_N"/>
</dbReference>
<dbReference type="GO" id="GO:0005816">
    <property type="term" value="C:spindle pole body"/>
    <property type="evidence" value="ECO:0007669"/>
    <property type="project" value="UniProtKB-ARBA"/>
</dbReference>
<protein>
    <recommendedName>
        <fullName evidence="5">Spindle pole body component</fullName>
    </recommendedName>
</protein>